<organism evidence="2 3">
    <name type="scientific">Cryobacterium zongtaii</name>
    <dbReference type="NCBI Taxonomy" id="1259217"/>
    <lineage>
        <taxon>Bacteria</taxon>
        <taxon>Bacillati</taxon>
        <taxon>Actinomycetota</taxon>
        <taxon>Actinomycetes</taxon>
        <taxon>Micrococcales</taxon>
        <taxon>Microbacteriaceae</taxon>
        <taxon>Cryobacterium</taxon>
    </lineage>
</organism>
<comment type="caution">
    <text evidence="2">The sequence shown here is derived from an EMBL/GenBank/DDBJ whole genome shotgun (WGS) entry which is preliminary data.</text>
</comment>
<gene>
    <name evidence="2" type="ORF">C3B59_03810</name>
</gene>
<dbReference type="InterPro" id="IPR021139">
    <property type="entry name" value="NYN"/>
</dbReference>
<dbReference type="GO" id="GO:0004540">
    <property type="term" value="F:RNA nuclease activity"/>
    <property type="evidence" value="ECO:0007669"/>
    <property type="project" value="InterPro"/>
</dbReference>
<evidence type="ECO:0000259" key="1">
    <source>
        <dbReference type="Pfam" id="PF01936"/>
    </source>
</evidence>
<sequence length="429" mass="46129">MDSRTHRRNVAVFIDLENMFGGYNNGVSGVPLSRMLREIRQFVEGLEIGSSAATTKAYANWMVAGMSTYRREMLENAVEPVQIFSYTGTGKNADEGRRKNAADVQIVVDALSVAVEAPWVDVFVIVSGDGDFIPLVRRLQYLGKYVIGVTLTGAAAGGVSALLRSNADHYFEVAAGVPRASAETASSATKSPVESNSESSFARLPSDRIPTLNEYVQSVKEIVLQNPKMMRGDEVSGALLGNSLRTLWPRVSFSTFGFKTLGDFVDNECGLKIYRPISVKNPVSKSAPTATEPVSTPTAPVAAPDLEALRLSFEAVEPAVIYPGLTPLVNVLEELTVVFSPMEPDALLDALGDDLPDVPAEQIRLALGLLFAVGAFRVEDDSALLLTSDVTGVEDGIALVLGDARRRAETIEMAPTDEEIRVALFGQNV</sequence>
<dbReference type="Gene3D" id="3.40.50.1010">
    <property type="entry name" value="5'-nuclease"/>
    <property type="match status" value="1"/>
</dbReference>
<evidence type="ECO:0000313" key="3">
    <source>
        <dbReference type="Proteomes" id="UP000237104"/>
    </source>
</evidence>
<accession>A0A2S3ZP86</accession>
<protein>
    <recommendedName>
        <fullName evidence="1">NYN domain-containing protein</fullName>
    </recommendedName>
</protein>
<dbReference type="OrthoDB" id="2379772at2"/>
<name>A0A2S3ZP86_9MICO</name>
<proteinExistence type="predicted"/>
<dbReference type="AlphaFoldDB" id="A0A2S3ZP86"/>
<dbReference type="CDD" id="cd11297">
    <property type="entry name" value="PIN_LabA-like_N_1"/>
    <property type="match status" value="1"/>
</dbReference>
<feature type="domain" description="NYN" evidence="1">
    <location>
        <begin position="9"/>
        <end position="171"/>
    </location>
</feature>
<dbReference type="Proteomes" id="UP000237104">
    <property type="component" value="Unassembled WGS sequence"/>
</dbReference>
<dbReference type="PANTHER" id="PTHR35811">
    <property type="entry name" value="SLR1870 PROTEIN"/>
    <property type="match status" value="1"/>
</dbReference>
<evidence type="ECO:0000313" key="2">
    <source>
        <dbReference type="EMBL" id="POH70805.1"/>
    </source>
</evidence>
<dbReference type="PANTHER" id="PTHR35811:SF1">
    <property type="entry name" value="HTH OST-TYPE DOMAIN-CONTAINING PROTEIN"/>
    <property type="match status" value="1"/>
</dbReference>
<dbReference type="EMBL" id="PPXF01000014">
    <property type="protein sequence ID" value="POH70805.1"/>
    <property type="molecule type" value="Genomic_DNA"/>
</dbReference>
<reference evidence="2 3" key="1">
    <citation type="submission" date="2018-01" db="EMBL/GenBank/DDBJ databases">
        <title>Cryobacterium sp. nov., from glaciers in China.</title>
        <authorList>
            <person name="Liu Q."/>
            <person name="Xin Y.-H."/>
        </authorList>
    </citation>
    <scope>NUCLEOTIDE SEQUENCE [LARGE SCALE GENOMIC DNA]</scope>
    <source>
        <strain evidence="2 3">TMB1-8</strain>
    </source>
</reference>
<dbReference type="Pfam" id="PF01936">
    <property type="entry name" value="NYN"/>
    <property type="match status" value="1"/>
</dbReference>